<dbReference type="PROSITE" id="PS51378">
    <property type="entry name" value="INVERT_DEFENSINS"/>
    <property type="match status" value="1"/>
</dbReference>
<keyword evidence="2" id="KW-0964">Secreted</keyword>
<name>A0AAV7I7R6_COTGL</name>
<feature type="domain" description="Invertebrate defensins family profile" evidence="5">
    <location>
        <begin position="39"/>
        <end position="77"/>
    </location>
</feature>
<evidence type="ECO:0000313" key="7">
    <source>
        <dbReference type="Proteomes" id="UP000826195"/>
    </source>
</evidence>
<evidence type="ECO:0000256" key="2">
    <source>
        <dbReference type="ARBA" id="ARBA00022525"/>
    </source>
</evidence>
<dbReference type="AlphaFoldDB" id="A0AAV7I7R6"/>
<keyword evidence="7" id="KW-1185">Reference proteome</keyword>
<reference evidence="6 7" key="1">
    <citation type="journal article" date="2021" name="J. Hered.">
        <title>A chromosome-level genome assembly of the parasitoid wasp, Cotesia glomerata (Hymenoptera: Braconidae).</title>
        <authorList>
            <person name="Pinto B.J."/>
            <person name="Weis J.J."/>
            <person name="Gamble T."/>
            <person name="Ode P.J."/>
            <person name="Paul R."/>
            <person name="Zaspel J.M."/>
        </authorList>
    </citation>
    <scope>NUCLEOTIDE SEQUENCE [LARGE SCALE GENOMIC DNA]</scope>
    <source>
        <strain evidence="6">CgM1</strain>
    </source>
</reference>
<accession>A0AAV7I7R6</accession>
<comment type="subcellular location">
    <subcellularLocation>
        <location evidence="1">Secreted</location>
    </subcellularLocation>
</comment>
<dbReference type="PANTHER" id="PTHR13645:SF0">
    <property type="entry name" value="DEFENSIN"/>
    <property type="match status" value="1"/>
</dbReference>
<feature type="chain" id="PRO_5043440123" description="Invertebrate defensins family profile domain-containing protein" evidence="4">
    <location>
        <begin position="17"/>
        <end position="77"/>
    </location>
</feature>
<dbReference type="GO" id="GO:0005615">
    <property type="term" value="C:extracellular space"/>
    <property type="evidence" value="ECO:0007669"/>
    <property type="project" value="TreeGrafter"/>
</dbReference>
<evidence type="ECO:0000256" key="1">
    <source>
        <dbReference type="ARBA" id="ARBA00004613"/>
    </source>
</evidence>
<proteinExistence type="predicted"/>
<sequence length="77" mass="8365">MAKFLVFLLLIATAVAVFSAPVEEEQIQQKLEKHLRLPRDTCDLSAVGAGDAACTAYCKVKGFDGGWCEQGVCRCRS</sequence>
<dbReference type="Proteomes" id="UP000826195">
    <property type="component" value="Unassembled WGS sequence"/>
</dbReference>
<dbReference type="SUPFAM" id="SSF57095">
    <property type="entry name" value="Scorpion toxin-like"/>
    <property type="match status" value="1"/>
</dbReference>
<evidence type="ECO:0000259" key="5">
    <source>
        <dbReference type="PROSITE" id="PS51378"/>
    </source>
</evidence>
<gene>
    <name evidence="6" type="ORF">KQX54_002549</name>
</gene>
<dbReference type="GO" id="GO:0042742">
    <property type="term" value="P:defense response to bacterium"/>
    <property type="evidence" value="ECO:0007669"/>
    <property type="project" value="TreeGrafter"/>
</dbReference>
<evidence type="ECO:0000256" key="3">
    <source>
        <dbReference type="ARBA" id="ARBA00023157"/>
    </source>
</evidence>
<dbReference type="InterPro" id="IPR036574">
    <property type="entry name" value="Scorpion_toxin-like_sf"/>
</dbReference>
<evidence type="ECO:0000256" key="4">
    <source>
        <dbReference type="SAM" id="SignalP"/>
    </source>
</evidence>
<dbReference type="Gene3D" id="3.30.30.10">
    <property type="entry name" value="Knottin, scorpion toxin-like"/>
    <property type="match status" value="1"/>
</dbReference>
<organism evidence="6 7">
    <name type="scientific">Cotesia glomerata</name>
    <name type="common">Lepidopteran parasitic wasp</name>
    <name type="synonym">Apanteles glomeratus</name>
    <dbReference type="NCBI Taxonomy" id="32391"/>
    <lineage>
        <taxon>Eukaryota</taxon>
        <taxon>Metazoa</taxon>
        <taxon>Ecdysozoa</taxon>
        <taxon>Arthropoda</taxon>
        <taxon>Hexapoda</taxon>
        <taxon>Insecta</taxon>
        <taxon>Pterygota</taxon>
        <taxon>Neoptera</taxon>
        <taxon>Endopterygota</taxon>
        <taxon>Hymenoptera</taxon>
        <taxon>Apocrita</taxon>
        <taxon>Ichneumonoidea</taxon>
        <taxon>Braconidae</taxon>
        <taxon>Microgastrinae</taxon>
        <taxon>Cotesia</taxon>
    </lineage>
</organism>
<dbReference type="PANTHER" id="PTHR13645">
    <property type="entry name" value="DEFENSIN"/>
    <property type="match status" value="1"/>
</dbReference>
<comment type="caution">
    <text evidence="6">The sequence shown here is derived from an EMBL/GenBank/DDBJ whole genome shotgun (WGS) entry which is preliminary data.</text>
</comment>
<feature type="signal peptide" evidence="4">
    <location>
        <begin position="1"/>
        <end position="16"/>
    </location>
</feature>
<dbReference type="GO" id="GO:0006959">
    <property type="term" value="P:humoral immune response"/>
    <property type="evidence" value="ECO:0007669"/>
    <property type="project" value="TreeGrafter"/>
</dbReference>
<dbReference type="EMBL" id="JAHXZJ010001864">
    <property type="protein sequence ID" value="KAH0548810.1"/>
    <property type="molecule type" value="Genomic_DNA"/>
</dbReference>
<dbReference type="InterPro" id="IPR001542">
    <property type="entry name" value="Defensin_invertebrate/fungal"/>
</dbReference>
<keyword evidence="4" id="KW-0732">Signal</keyword>
<evidence type="ECO:0000313" key="6">
    <source>
        <dbReference type="EMBL" id="KAH0548810.1"/>
    </source>
</evidence>
<dbReference type="Pfam" id="PF01097">
    <property type="entry name" value="Defensin_2"/>
    <property type="match status" value="1"/>
</dbReference>
<protein>
    <recommendedName>
        <fullName evidence="5">Invertebrate defensins family profile domain-containing protein</fullName>
    </recommendedName>
</protein>
<keyword evidence="3" id="KW-1015">Disulfide bond</keyword>